<evidence type="ECO:0000256" key="1">
    <source>
        <dbReference type="SAM" id="SignalP"/>
    </source>
</evidence>
<protein>
    <recommendedName>
        <fullName evidence="4">Outer membrane protein beta-barrel domain-containing protein</fullName>
    </recommendedName>
</protein>
<keyword evidence="1" id="KW-0732">Signal</keyword>
<sequence>MKKKRKCVLFMWVCLFVDIAMAQNIDIETIKKTPKIKVNGTINANTVYYTANKRNARVPFTYFLQGTLNIHWLGFSVPFSYRLTNQGDNFNYQLPFKFNRLSLHPKYKWVQAHIGDVAMTFSPYTLNAHQFTGVGIEVTPNKGTIDFSAMYGRLLKATQNDGNPNTLPTFKRIGYGAKIDWKKERYKLRLIGFYAKDIVNSIKPIPEEKNIKPKENLVISLSGETTIAQKYTLKTEYASTAITQDTRALQSATTPRSLAGLLFNNKLSTAYYNAFKAALDMKLGAMKVGVGYERIDPNYQTLGAYYFNNDFENITLNAARSLFRNRLSVAFNIGYQRDNLNNQKKQSTGRNVGSVNASYQITKDVVLTGAYSNFTTFTNKRLNQFDEINDHDLTNQEAEALNFKQLSQNANLNLNWQLAKKEHITQDMSIGYSLASSANKENNIIRVGQANNFHNANAIYTIGFPKKSLVISPSLNYNYSDIGREDSQAWGASLNINTMFFKNKLNSILGTSYNTNQNKEITTNVFNIRAMVSTVLAKKHQLNLNAIQLFRSSTTKDLLKEFTMTFGYSYAFDIKKPKLKIGRKKGDKKTKEFSFSYKTHTFKGEHSNITRSIKEISNAKEFLDIKNIKRIQHDLSLLEIAIKNNEDASHKKYKKAVIHYLAYLYKHKNFTDTYHQLAFKSLKELYKQAGLLDAQIKSDYVRLVSLTNEKGGVEFISEVDKRNLKIRMLKMKSHEWMKSELEKLTYQDIIKSEGILKEFEKKYLDTIFVMIEGNKTREEIAAYLSLAFAKFYHKKALLILRKE</sequence>
<organism evidence="2 3">
    <name type="scientific">Tenacibaculum maritimum NCIMB 2154</name>
    <dbReference type="NCBI Taxonomy" id="1349785"/>
    <lineage>
        <taxon>Bacteria</taxon>
        <taxon>Pseudomonadati</taxon>
        <taxon>Bacteroidota</taxon>
        <taxon>Flavobacteriia</taxon>
        <taxon>Flavobacteriales</taxon>
        <taxon>Flavobacteriaceae</taxon>
        <taxon>Tenacibaculum</taxon>
    </lineage>
</organism>
<dbReference type="RefSeq" id="WP_157926193.1">
    <property type="nucleotide sequence ID" value="NZ_CP138495.1"/>
</dbReference>
<accession>A0A2H1E8B6</accession>
<dbReference type="EMBL" id="LT634361">
    <property type="protein sequence ID" value="SFZ81292.1"/>
    <property type="molecule type" value="Genomic_DNA"/>
</dbReference>
<evidence type="ECO:0000313" key="2">
    <source>
        <dbReference type="EMBL" id="SFZ81292.1"/>
    </source>
</evidence>
<evidence type="ECO:0008006" key="4">
    <source>
        <dbReference type="Google" id="ProtNLM"/>
    </source>
</evidence>
<dbReference type="OrthoDB" id="1091532at2"/>
<dbReference type="KEGG" id="tmar:MARIT_1037"/>
<dbReference type="Proteomes" id="UP000231564">
    <property type="component" value="Chromosome MARIT"/>
</dbReference>
<dbReference type="STRING" id="1349785.GCA_000509405_00325"/>
<feature type="chain" id="PRO_5013607886" description="Outer membrane protein beta-barrel domain-containing protein" evidence="1">
    <location>
        <begin position="23"/>
        <end position="803"/>
    </location>
</feature>
<dbReference type="GeneID" id="47722603"/>
<keyword evidence="3" id="KW-1185">Reference proteome</keyword>
<feature type="signal peptide" evidence="1">
    <location>
        <begin position="1"/>
        <end position="22"/>
    </location>
</feature>
<name>A0A2H1E8B6_9FLAO</name>
<dbReference type="AlphaFoldDB" id="A0A2H1E8B6"/>
<reference evidence="2 3" key="1">
    <citation type="submission" date="2016-11" db="EMBL/GenBank/DDBJ databases">
        <authorList>
            <person name="Jaros S."/>
            <person name="Januszkiewicz K."/>
            <person name="Wedrychowicz H."/>
        </authorList>
    </citation>
    <scope>NUCLEOTIDE SEQUENCE [LARGE SCALE GENOMIC DNA]</scope>
    <source>
        <strain evidence="2">NCIMB 2154T</strain>
    </source>
</reference>
<proteinExistence type="predicted"/>
<evidence type="ECO:0000313" key="3">
    <source>
        <dbReference type="Proteomes" id="UP000231564"/>
    </source>
</evidence>
<gene>
    <name evidence="2" type="ORF">MARIT_1037</name>
</gene>